<dbReference type="PANTHER" id="PTHR43818:SF11">
    <property type="entry name" value="BCDNA.GH03377"/>
    <property type="match status" value="1"/>
</dbReference>
<evidence type="ECO:0000313" key="4">
    <source>
        <dbReference type="EMBL" id="MDO1583019.1"/>
    </source>
</evidence>
<keyword evidence="5" id="KW-1185">Reference proteome</keyword>
<feature type="domain" description="Gfo/Idh/MocA-like oxidoreductase N-terminal" evidence="2">
    <location>
        <begin position="45"/>
        <end position="124"/>
    </location>
</feature>
<dbReference type="SUPFAM" id="SSF51735">
    <property type="entry name" value="NAD(P)-binding Rossmann-fold domains"/>
    <property type="match status" value="1"/>
</dbReference>
<dbReference type="PANTHER" id="PTHR43818">
    <property type="entry name" value="BCDNA.GH03377"/>
    <property type="match status" value="1"/>
</dbReference>
<dbReference type="SUPFAM" id="SSF55347">
    <property type="entry name" value="Glyceraldehyde-3-phosphate dehydrogenase-like, C-terminal domain"/>
    <property type="match status" value="1"/>
</dbReference>
<evidence type="ECO:0000259" key="2">
    <source>
        <dbReference type="Pfam" id="PF01408"/>
    </source>
</evidence>
<evidence type="ECO:0000259" key="3">
    <source>
        <dbReference type="Pfam" id="PF22725"/>
    </source>
</evidence>
<keyword evidence="1" id="KW-0560">Oxidoreductase</keyword>
<reference evidence="4" key="1">
    <citation type="journal article" date="2015" name="Int. J. Syst. Evol. Microbiol.">
        <title>Rhizobium oryzicola sp. nov., potential plant-growth-promoting endophytic bacteria isolated from rice roots.</title>
        <authorList>
            <person name="Zhang X.X."/>
            <person name="Gao J.S."/>
            <person name="Cao Y.H."/>
            <person name="Sheirdil R.A."/>
            <person name="Wang X.C."/>
            <person name="Zhang L."/>
        </authorList>
    </citation>
    <scope>NUCLEOTIDE SEQUENCE</scope>
    <source>
        <strain evidence="4">05753</strain>
    </source>
</reference>
<dbReference type="RefSeq" id="WP_302077175.1">
    <property type="nucleotide sequence ID" value="NZ_JAUKWQ010000003.1"/>
</dbReference>
<dbReference type="InterPro" id="IPR036291">
    <property type="entry name" value="NAD(P)-bd_dom_sf"/>
</dbReference>
<dbReference type="InterPro" id="IPR000683">
    <property type="entry name" value="Gfo/Idh/MocA-like_OxRdtase_N"/>
</dbReference>
<feature type="domain" description="GFO/IDH/MocA-like oxidoreductase" evidence="3">
    <location>
        <begin position="138"/>
        <end position="263"/>
    </location>
</feature>
<name>A0ABT8SX34_9HYPH</name>
<organism evidence="4 5">
    <name type="scientific">Rhizobium oryzicola</name>
    <dbReference type="NCBI Taxonomy" id="1232668"/>
    <lineage>
        <taxon>Bacteria</taxon>
        <taxon>Pseudomonadati</taxon>
        <taxon>Pseudomonadota</taxon>
        <taxon>Alphaproteobacteria</taxon>
        <taxon>Hyphomicrobiales</taxon>
        <taxon>Rhizobiaceae</taxon>
        <taxon>Rhizobium/Agrobacterium group</taxon>
        <taxon>Rhizobium</taxon>
    </lineage>
</organism>
<protein>
    <submittedName>
        <fullName evidence="4">Gfo/Idh/MocA family oxidoreductase</fullName>
    </submittedName>
</protein>
<dbReference type="Proteomes" id="UP001169006">
    <property type="component" value="Unassembled WGS sequence"/>
</dbReference>
<dbReference type="Pfam" id="PF01408">
    <property type="entry name" value="GFO_IDH_MocA"/>
    <property type="match status" value="1"/>
</dbReference>
<gene>
    <name evidence="4" type="ORF">Q2T52_13085</name>
</gene>
<accession>A0ABT8SX34</accession>
<sequence length="341" mass="37101">MTARLRIGVIGIDHNHIYGMVNGLLSEGAELVAWATGEDTPLAACRIFRESYPGTPMVEDGVILDDRSIDLILCAAINDERAAIAIAAMRHGKDVLVDKPGCTTLAQLADIRSVVSETGRRWAVCFSERLLVESVTVADRLIAEGRIGRVVQTIGLGPHRHNPTLRAYWFWDRNRCGGILTDICAHQFDQFLHFTGSTQARVVSAHVANVANSDRPHFQDFGEVLLEGNGGRGYARVDWLTPAGLPTWGDGRMTILGTDGYIELRKYIDIGGSPGKDHVIVVDGKGVERVNAEGAGLPFFAKLIADVRDRTQSAMAQAHAFLATQLALESQVLAEKGKHDD</sequence>
<dbReference type="InterPro" id="IPR055170">
    <property type="entry name" value="GFO_IDH_MocA-like_dom"/>
</dbReference>
<dbReference type="Gene3D" id="3.30.360.10">
    <property type="entry name" value="Dihydrodipicolinate Reductase, domain 2"/>
    <property type="match status" value="1"/>
</dbReference>
<proteinExistence type="predicted"/>
<reference evidence="4" key="2">
    <citation type="submission" date="2023-07" db="EMBL/GenBank/DDBJ databases">
        <authorList>
            <person name="Sun H."/>
        </authorList>
    </citation>
    <scope>NUCLEOTIDE SEQUENCE</scope>
    <source>
        <strain evidence="4">05753</strain>
    </source>
</reference>
<dbReference type="Gene3D" id="3.40.50.720">
    <property type="entry name" value="NAD(P)-binding Rossmann-like Domain"/>
    <property type="match status" value="1"/>
</dbReference>
<evidence type="ECO:0000313" key="5">
    <source>
        <dbReference type="Proteomes" id="UP001169006"/>
    </source>
</evidence>
<comment type="caution">
    <text evidence="4">The sequence shown here is derived from an EMBL/GenBank/DDBJ whole genome shotgun (WGS) entry which is preliminary data.</text>
</comment>
<evidence type="ECO:0000256" key="1">
    <source>
        <dbReference type="ARBA" id="ARBA00023002"/>
    </source>
</evidence>
<dbReference type="InterPro" id="IPR050463">
    <property type="entry name" value="Gfo/Idh/MocA_oxidrdct_glycsds"/>
</dbReference>
<dbReference type="Pfam" id="PF22725">
    <property type="entry name" value="GFO_IDH_MocA_C3"/>
    <property type="match status" value="1"/>
</dbReference>
<dbReference type="EMBL" id="JAUKWQ010000003">
    <property type="protein sequence ID" value="MDO1583019.1"/>
    <property type="molecule type" value="Genomic_DNA"/>
</dbReference>